<keyword evidence="11" id="KW-0325">Glycoprotein</keyword>
<dbReference type="Proteomes" id="UP000193719">
    <property type="component" value="Unassembled WGS sequence"/>
</dbReference>
<evidence type="ECO:0000256" key="12">
    <source>
        <dbReference type="ARBA" id="ARBA00023273"/>
    </source>
</evidence>
<evidence type="ECO:0000313" key="14">
    <source>
        <dbReference type="EMBL" id="ORX60060.1"/>
    </source>
</evidence>
<protein>
    <recommendedName>
        <fullName evidence="5">Transmembrane protein 138</fullName>
    </recommendedName>
</protein>
<evidence type="ECO:0000256" key="2">
    <source>
        <dbReference type="ARBA" id="ARBA00004127"/>
    </source>
</evidence>
<dbReference type="InterPro" id="IPR024133">
    <property type="entry name" value="TM_138"/>
</dbReference>
<evidence type="ECO:0000256" key="13">
    <source>
        <dbReference type="SAM" id="Phobius"/>
    </source>
</evidence>
<comment type="subcellular location">
    <subcellularLocation>
        <location evidence="3">Cell projection</location>
        <location evidence="3">Cilium</location>
    </subcellularLocation>
    <subcellularLocation>
        <location evidence="2">Endomembrane system</location>
        <topology evidence="2">Multi-pass membrane protein</topology>
    </subcellularLocation>
</comment>
<keyword evidence="15" id="KW-1185">Reference proteome</keyword>
<name>A0A1Y1VNU7_9FUNG</name>
<evidence type="ECO:0000256" key="6">
    <source>
        <dbReference type="ARBA" id="ARBA00022692"/>
    </source>
</evidence>
<dbReference type="EMBL" id="MCFH01000002">
    <property type="protein sequence ID" value="ORX60060.1"/>
    <property type="molecule type" value="Genomic_DNA"/>
</dbReference>
<evidence type="ECO:0000313" key="15">
    <source>
        <dbReference type="Proteomes" id="UP000193719"/>
    </source>
</evidence>
<accession>A0A1Y1VNU7</accession>
<dbReference type="AlphaFoldDB" id="A0A1Y1VNU7"/>
<evidence type="ECO:0000256" key="10">
    <source>
        <dbReference type="ARBA" id="ARBA00023136"/>
    </source>
</evidence>
<dbReference type="PANTHER" id="PTHR13306:SF6">
    <property type="entry name" value="TRANSMEMBRANE PROTEIN 138"/>
    <property type="match status" value="1"/>
</dbReference>
<evidence type="ECO:0000256" key="5">
    <source>
        <dbReference type="ARBA" id="ARBA00014515"/>
    </source>
</evidence>
<comment type="similarity">
    <text evidence="4">Belongs to the TMEM138 family.</text>
</comment>
<dbReference type="OrthoDB" id="10370134at2759"/>
<evidence type="ECO:0000256" key="11">
    <source>
        <dbReference type="ARBA" id="ARBA00023180"/>
    </source>
</evidence>
<dbReference type="PANTHER" id="PTHR13306">
    <property type="entry name" value="TRANSMEMBRANE PROTEIN 138"/>
    <property type="match status" value="1"/>
</dbReference>
<reference evidence="14 15" key="1">
    <citation type="submission" date="2016-08" db="EMBL/GenBank/DDBJ databases">
        <title>Genomes of anaerobic fungi encode conserved fungal cellulosomes for biomass hydrolysis.</title>
        <authorList>
            <consortium name="DOE Joint Genome Institute"/>
            <person name="Haitjema C.H."/>
            <person name="Gilmore S.P."/>
            <person name="Henske J.K."/>
            <person name="Solomon K.V."/>
            <person name="De Groot R."/>
            <person name="Kuo A."/>
            <person name="Mondo S.J."/>
            <person name="Salamov A.A."/>
            <person name="Labutti K."/>
            <person name="Zhao Z."/>
            <person name="Chiniquy J."/>
            <person name="Barry K."/>
            <person name="Brewer H.M."/>
            <person name="Purvine S.O."/>
            <person name="Wright A.T."/>
            <person name="Boxma B."/>
            <person name="Van Alen T."/>
            <person name="Hackstein J.H."/>
            <person name="Baker S.E."/>
            <person name="Grigoriev I.V."/>
            <person name="O'Malley M.A."/>
        </authorList>
    </citation>
    <scope>NUCLEOTIDE SEQUENCE [LARGE SCALE GENOMIC DNA]</scope>
    <source>
        <strain evidence="15">finn</strain>
    </source>
</reference>
<feature type="transmembrane region" description="Helical" evidence="13">
    <location>
        <begin position="193"/>
        <end position="212"/>
    </location>
</feature>
<proteinExistence type="inferred from homology"/>
<evidence type="ECO:0000256" key="7">
    <source>
        <dbReference type="ARBA" id="ARBA00022794"/>
    </source>
</evidence>
<feature type="transmembrane region" description="Helical" evidence="13">
    <location>
        <begin position="112"/>
        <end position="144"/>
    </location>
</feature>
<keyword evidence="6 13" id="KW-0812">Transmembrane</keyword>
<organism evidence="14 15">
    <name type="scientific">Piromyces finnis</name>
    <dbReference type="NCBI Taxonomy" id="1754191"/>
    <lineage>
        <taxon>Eukaryota</taxon>
        <taxon>Fungi</taxon>
        <taxon>Fungi incertae sedis</taxon>
        <taxon>Chytridiomycota</taxon>
        <taxon>Chytridiomycota incertae sedis</taxon>
        <taxon>Neocallimastigomycetes</taxon>
        <taxon>Neocallimastigales</taxon>
        <taxon>Neocallimastigaceae</taxon>
        <taxon>Piromyces</taxon>
    </lineage>
</organism>
<keyword evidence="7" id="KW-0970">Cilium biogenesis/degradation</keyword>
<feature type="transmembrane region" description="Helical" evidence="13">
    <location>
        <begin position="87"/>
        <end position="106"/>
    </location>
</feature>
<dbReference type="Pfam" id="PF14935">
    <property type="entry name" value="TMEM138"/>
    <property type="match status" value="1"/>
</dbReference>
<dbReference type="GO" id="GO:0005929">
    <property type="term" value="C:cilium"/>
    <property type="evidence" value="ECO:0007669"/>
    <property type="project" value="UniProtKB-SubCell"/>
</dbReference>
<reference evidence="14 15" key="2">
    <citation type="submission" date="2016-08" db="EMBL/GenBank/DDBJ databases">
        <title>Pervasive Adenine N6-methylation of Active Genes in Fungi.</title>
        <authorList>
            <consortium name="DOE Joint Genome Institute"/>
            <person name="Mondo S.J."/>
            <person name="Dannebaum R.O."/>
            <person name="Kuo R.C."/>
            <person name="Labutti K."/>
            <person name="Haridas S."/>
            <person name="Kuo A."/>
            <person name="Salamov A."/>
            <person name="Ahrendt S.R."/>
            <person name="Lipzen A."/>
            <person name="Sullivan W."/>
            <person name="Andreopoulos W.B."/>
            <person name="Clum A."/>
            <person name="Lindquist E."/>
            <person name="Daum C."/>
            <person name="Ramamoorthy G.K."/>
            <person name="Gryganskyi A."/>
            <person name="Culley D."/>
            <person name="Magnuson J.K."/>
            <person name="James T.Y."/>
            <person name="O'Malley M.A."/>
            <person name="Stajich J.E."/>
            <person name="Spatafora J.W."/>
            <person name="Visel A."/>
            <person name="Grigoriev I.V."/>
        </authorList>
    </citation>
    <scope>NUCLEOTIDE SEQUENCE [LARGE SCALE GENOMIC DNA]</scope>
    <source>
        <strain evidence="15">finn</strain>
    </source>
</reference>
<gene>
    <name evidence="14" type="ORF">BCR36DRAFT_316413</name>
</gene>
<evidence type="ECO:0000256" key="4">
    <source>
        <dbReference type="ARBA" id="ARBA00010572"/>
    </source>
</evidence>
<evidence type="ECO:0000256" key="8">
    <source>
        <dbReference type="ARBA" id="ARBA00022989"/>
    </source>
</evidence>
<evidence type="ECO:0000256" key="1">
    <source>
        <dbReference type="ARBA" id="ARBA00003709"/>
    </source>
</evidence>
<comment type="function">
    <text evidence="1">Required for ciliogenesis.</text>
</comment>
<dbReference type="STRING" id="1754191.A0A1Y1VNU7"/>
<dbReference type="GO" id="GO:0030030">
    <property type="term" value="P:cell projection organization"/>
    <property type="evidence" value="ECO:0007669"/>
    <property type="project" value="UniProtKB-KW"/>
</dbReference>
<comment type="caution">
    <text evidence="14">The sequence shown here is derived from an EMBL/GenBank/DDBJ whole genome shotgun (WGS) entry which is preliminary data.</text>
</comment>
<sequence>MWRTRLNGPLYDNGRLLPTNRFKSDRAHFYMTSKKRNKSSITSLSKDFMKKNLTYPSLTALEVEQEWEKEGPAPPTSISRKLSTFRITLIIQSLLLILDVLFTLSVDFIRNIYIIVVIIYFCQFFCILWNVMMFTITLVSTNAFKAGYYNLLLNDFGYVFIITFLYFILFCISRGYSIAIFKECEESCDPYNILYGIIDITFRIVNIVYLFIYKHAVFKACQPQYFEYIWVNKNSVISDVSEHISQDYSPNEKK</sequence>
<keyword evidence="9" id="KW-0969">Cilium</keyword>
<evidence type="ECO:0000256" key="3">
    <source>
        <dbReference type="ARBA" id="ARBA00004138"/>
    </source>
</evidence>
<evidence type="ECO:0000256" key="9">
    <source>
        <dbReference type="ARBA" id="ARBA00023069"/>
    </source>
</evidence>
<keyword evidence="12" id="KW-0966">Cell projection</keyword>
<feature type="transmembrane region" description="Helical" evidence="13">
    <location>
        <begin position="156"/>
        <end position="181"/>
    </location>
</feature>
<dbReference type="GO" id="GO:0012505">
    <property type="term" value="C:endomembrane system"/>
    <property type="evidence" value="ECO:0007669"/>
    <property type="project" value="UniProtKB-SubCell"/>
</dbReference>
<keyword evidence="8 13" id="KW-1133">Transmembrane helix</keyword>
<keyword evidence="10 13" id="KW-0472">Membrane</keyword>